<dbReference type="EMBL" id="CP041742">
    <property type="protein sequence ID" value="QDQ74751.1"/>
    <property type="molecule type" value="Genomic_DNA"/>
</dbReference>
<feature type="transmembrane region" description="Helical" evidence="6">
    <location>
        <begin position="37"/>
        <end position="56"/>
    </location>
</feature>
<evidence type="ECO:0000259" key="7">
    <source>
        <dbReference type="Pfam" id="PF00892"/>
    </source>
</evidence>
<proteinExistence type="inferred from homology"/>
<dbReference type="AlphaFoldDB" id="A0A516V898"/>
<keyword evidence="3 6" id="KW-0812">Transmembrane</keyword>
<comment type="similarity">
    <text evidence="2">Belongs to the EamA transporter family.</text>
</comment>
<evidence type="ECO:0000256" key="3">
    <source>
        <dbReference type="ARBA" id="ARBA00022692"/>
    </source>
</evidence>
<feature type="transmembrane region" description="Helical" evidence="6">
    <location>
        <begin position="241"/>
        <end position="262"/>
    </location>
</feature>
<dbReference type="GO" id="GO:0016020">
    <property type="term" value="C:membrane"/>
    <property type="evidence" value="ECO:0007669"/>
    <property type="project" value="UniProtKB-SubCell"/>
</dbReference>
<evidence type="ECO:0000256" key="4">
    <source>
        <dbReference type="ARBA" id="ARBA00022989"/>
    </source>
</evidence>
<feature type="transmembrane region" description="Helical" evidence="6">
    <location>
        <begin position="185"/>
        <end position="203"/>
    </location>
</feature>
<dbReference type="PANTHER" id="PTHR32322">
    <property type="entry name" value="INNER MEMBRANE TRANSPORTER"/>
    <property type="match status" value="1"/>
</dbReference>
<feature type="transmembrane region" description="Helical" evidence="6">
    <location>
        <begin position="68"/>
        <end position="89"/>
    </location>
</feature>
<evidence type="ECO:0000313" key="8">
    <source>
        <dbReference type="EMBL" id="QDQ74751.1"/>
    </source>
</evidence>
<evidence type="ECO:0000256" key="6">
    <source>
        <dbReference type="SAM" id="Phobius"/>
    </source>
</evidence>
<feature type="transmembrane region" description="Helical" evidence="6">
    <location>
        <begin position="127"/>
        <end position="144"/>
    </location>
</feature>
<feature type="transmembrane region" description="Helical" evidence="6">
    <location>
        <begin position="156"/>
        <end position="173"/>
    </location>
</feature>
<dbReference type="SUPFAM" id="SSF103481">
    <property type="entry name" value="Multidrug resistance efflux transporter EmrE"/>
    <property type="match status" value="2"/>
</dbReference>
<dbReference type="PANTHER" id="PTHR32322:SF2">
    <property type="entry name" value="EAMA DOMAIN-CONTAINING PROTEIN"/>
    <property type="match status" value="1"/>
</dbReference>
<sequence length="299" mass="31007">MRADNVDRKATLGGICAIGLWSSLALLTTLTGALPPFLVLACCFGFAGLFGLTWAARTGTAGLRAMQAPPAALALSTFALFGYHALYFFALKHAPPVEANLINYLWPLLIVLFAGLLPGVRLRAGNIVGALLGLAAAALLVTGGRGLSIDSSHTPGYLAAFCAAITWGGYSVLNRRFADVDSAAIVPACIGVSLLGIAMHLLFEPATTIAPTQWLVLVAMGVGPTGIAFRLWDRGTKHGDIALLGSLSYLAPLLSTLLLVLAGRAEPHWIQTVAVGLLLLGAWMSVRASRAAMPAAAAP</sequence>
<dbReference type="InterPro" id="IPR050638">
    <property type="entry name" value="AA-Vitamin_Transporters"/>
</dbReference>
<feature type="transmembrane region" description="Helical" evidence="6">
    <location>
        <begin position="101"/>
        <end position="120"/>
    </location>
</feature>
<keyword evidence="4 6" id="KW-1133">Transmembrane helix</keyword>
<keyword evidence="9" id="KW-1185">Reference proteome</keyword>
<dbReference type="InterPro" id="IPR000620">
    <property type="entry name" value="EamA_dom"/>
</dbReference>
<name>A0A516V898_9GAMM</name>
<feature type="transmembrane region" description="Helical" evidence="6">
    <location>
        <begin position="209"/>
        <end position="229"/>
    </location>
</feature>
<accession>A0A516V898</accession>
<feature type="domain" description="EamA" evidence="7">
    <location>
        <begin position="155"/>
        <end position="286"/>
    </location>
</feature>
<comment type="subcellular location">
    <subcellularLocation>
        <location evidence="1">Membrane</location>
        <topology evidence="1">Multi-pass membrane protein</topology>
    </subcellularLocation>
</comment>
<evidence type="ECO:0000256" key="1">
    <source>
        <dbReference type="ARBA" id="ARBA00004141"/>
    </source>
</evidence>
<feature type="domain" description="EamA" evidence="7">
    <location>
        <begin position="12"/>
        <end position="141"/>
    </location>
</feature>
<feature type="transmembrane region" description="Helical" evidence="6">
    <location>
        <begin position="268"/>
        <end position="286"/>
    </location>
</feature>
<gene>
    <name evidence="8" type="ORF">FNZ56_04090</name>
</gene>
<dbReference type="Pfam" id="PF00892">
    <property type="entry name" value="EamA"/>
    <property type="match status" value="2"/>
</dbReference>
<protein>
    <submittedName>
        <fullName evidence="8">EamA family transporter</fullName>
    </submittedName>
</protein>
<keyword evidence="5 6" id="KW-0472">Membrane</keyword>
<evidence type="ECO:0000313" key="9">
    <source>
        <dbReference type="Proteomes" id="UP000315891"/>
    </source>
</evidence>
<organism evidence="8 9">
    <name type="scientific">Pseudoluteimonas lycopersici</name>
    <dbReference type="NCBI Taxonomy" id="1324796"/>
    <lineage>
        <taxon>Bacteria</taxon>
        <taxon>Pseudomonadati</taxon>
        <taxon>Pseudomonadota</taxon>
        <taxon>Gammaproteobacteria</taxon>
        <taxon>Lysobacterales</taxon>
        <taxon>Lysobacteraceae</taxon>
        <taxon>Pseudoluteimonas</taxon>
    </lineage>
</organism>
<evidence type="ECO:0000256" key="2">
    <source>
        <dbReference type="ARBA" id="ARBA00007362"/>
    </source>
</evidence>
<feature type="transmembrane region" description="Helical" evidence="6">
    <location>
        <begin position="12"/>
        <end position="31"/>
    </location>
</feature>
<reference evidence="8 9" key="1">
    <citation type="submission" date="2019-07" db="EMBL/GenBank/DDBJ databases">
        <title>Lysobacter weifangensis sp. nov., isolated from bensulfuron-methyl contaminated farmland soil.</title>
        <authorList>
            <person name="Zhao H."/>
        </authorList>
    </citation>
    <scope>NUCLEOTIDE SEQUENCE [LARGE SCALE GENOMIC DNA]</scope>
    <source>
        <strain evidence="8 9">CC-Bw-6</strain>
    </source>
</reference>
<dbReference type="InterPro" id="IPR037185">
    <property type="entry name" value="EmrE-like"/>
</dbReference>
<dbReference type="OrthoDB" id="7065924at2"/>
<dbReference type="Proteomes" id="UP000315891">
    <property type="component" value="Chromosome"/>
</dbReference>
<evidence type="ECO:0000256" key="5">
    <source>
        <dbReference type="ARBA" id="ARBA00023136"/>
    </source>
</evidence>